<dbReference type="InterPro" id="IPR000209">
    <property type="entry name" value="Peptidase_S8/S53_dom"/>
</dbReference>
<proteinExistence type="inferred from homology"/>
<dbReference type="AlphaFoldDB" id="A0AAN8N601"/>
<dbReference type="GO" id="GO:0004252">
    <property type="term" value="F:serine-type endopeptidase activity"/>
    <property type="evidence" value="ECO:0007669"/>
    <property type="project" value="UniProtKB-UniRule"/>
</dbReference>
<dbReference type="PROSITE" id="PS51892">
    <property type="entry name" value="SUBTILASE"/>
    <property type="match status" value="1"/>
</dbReference>
<evidence type="ECO:0000259" key="12">
    <source>
        <dbReference type="Pfam" id="PF00082"/>
    </source>
</evidence>
<evidence type="ECO:0000313" key="16">
    <source>
        <dbReference type="Proteomes" id="UP001313282"/>
    </source>
</evidence>
<feature type="domain" description="C5a peptidase/Subtilisin-like protease SBT2-like Fn3-like" evidence="14">
    <location>
        <begin position="598"/>
        <end position="711"/>
    </location>
</feature>
<dbReference type="InterPro" id="IPR023827">
    <property type="entry name" value="Peptidase_S8_Asp-AS"/>
</dbReference>
<dbReference type="InterPro" id="IPR050131">
    <property type="entry name" value="Peptidase_S8_subtilisin-like"/>
</dbReference>
<dbReference type="EMBL" id="JAVHNR010000001">
    <property type="protein sequence ID" value="KAK6357671.1"/>
    <property type="molecule type" value="Genomic_DNA"/>
</dbReference>
<feature type="domain" description="PA" evidence="13">
    <location>
        <begin position="361"/>
        <end position="422"/>
    </location>
</feature>
<feature type="signal peptide" evidence="11">
    <location>
        <begin position="1"/>
        <end position="18"/>
    </location>
</feature>
<evidence type="ECO:0000259" key="14">
    <source>
        <dbReference type="Pfam" id="PF06280"/>
    </source>
</evidence>
<gene>
    <name evidence="15" type="ORF">TWF718_001979</name>
</gene>
<keyword evidence="2" id="KW-0134">Cell wall</keyword>
<dbReference type="Proteomes" id="UP001313282">
    <property type="component" value="Unassembled WGS sequence"/>
</dbReference>
<keyword evidence="3" id="KW-0964">Secreted</keyword>
<reference evidence="15 16" key="1">
    <citation type="submission" date="2019-10" db="EMBL/GenBank/DDBJ databases">
        <authorList>
            <person name="Palmer J.M."/>
        </authorList>
    </citation>
    <scope>NUCLEOTIDE SEQUENCE [LARGE SCALE GENOMIC DNA]</scope>
    <source>
        <strain evidence="15 16">TWF718</strain>
    </source>
</reference>
<evidence type="ECO:0000256" key="7">
    <source>
        <dbReference type="ARBA" id="ARBA00022825"/>
    </source>
</evidence>
<feature type="active site" description="Charge relay system" evidence="8 9">
    <location>
        <position position="517"/>
    </location>
</feature>
<dbReference type="Pfam" id="PF00082">
    <property type="entry name" value="Peptidase_S8"/>
    <property type="match status" value="1"/>
</dbReference>
<dbReference type="InterPro" id="IPR036852">
    <property type="entry name" value="Peptidase_S8/S53_dom_sf"/>
</dbReference>
<evidence type="ECO:0000256" key="1">
    <source>
        <dbReference type="ARBA" id="ARBA00011073"/>
    </source>
</evidence>
<dbReference type="SUPFAM" id="SSF52025">
    <property type="entry name" value="PA domain"/>
    <property type="match status" value="1"/>
</dbReference>
<evidence type="ECO:0000256" key="11">
    <source>
        <dbReference type="SAM" id="SignalP"/>
    </source>
</evidence>
<evidence type="ECO:0000256" key="5">
    <source>
        <dbReference type="ARBA" id="ARBA00022729"/>
    </source>
</evidence>
<evidence type="ECO:0000313" key="15">
    <source>
        <dbReference type="EMBL" id="KAK6357671.1"/>
    </source>
</evidence>
<dbReference type="GO" id="GO:0006508">
    <property type="term" value="P:proteolysis"/>
    <property type="evidence" value="ECO:0007669"/>
    <property type="project" value="UniProtKB-KW"/>
</dbReference>
<evidence type="ECO:0000256" key="8">
    <source>
        <dbReference type="PIRSR" id="PIRSR615500-1"/>
    </source>
</evidence>
<dbReference type="PROSITE" id="PS00136">
    <property type="entry name" value="SUBTILASE_ASP"/>
    <property type="match status" value="1"/>
</dbReference>
<accession>A0AAN8N601</accession>
<dbReference type="InterPro" id="IPR046450">
    <property type="entry name" value="PA_dom_sf"/>
</dbReference>
<dbReference type="PRINTS" id="PR00723">
    <property type="entry name" value="SUBTILISIN"/>
</dbReference>
<protein>
    <submittedName>
        <fullName evidence="15">Uncharacterized protein</fullName>
    </submittedName>
</protein>
<feature type="chain" id="PRO_5042974399" evidence="11">
    <location>
        <begin position="19"/>
        <end position="865"/>
    </location>
</feature>
<comment type="similarity">
    <text evidence="1 9 10">Belongs to the peptidase S8 family.</text>
</comment>
<dbReference type="InterPro" id="IPR015500">
    <property type="entry name" value="Peptidase_S8_subtilisin-rel"/>
</dbReference>
<feature type="active site" description="Charge relay system" evidence="8 9">
    <location>
        <position position="200"/>
    </location>
</feature>
<feature type="domain" description="Peptidase S8/S53" evidence="12">
    <location>
        <begin position="142"/>
        <end position="554"/>
    </location>
</feature>
<dbReference type="PANTHER" id="PTHR43806:SF66">
    <property type="entry name" value="SERIN ENDOPEPTIDASE"/>
    <property type="match status" value="1"/>
</dbReference>
<dbReference type="PROSITE" id="PS00137">
    <property type="entry name" value="SUBTILASE_HIS"/>
    <property type="match status" value="1"/>
</dbReference>
<dbReference type="InterPro" id="IPR003137">
    <property type="entry name" value="PA_domain"/>
</dbReference>
<dbReference type="Gene3D" id="3.50.30.30">
    <property type="match status" value="1"/>
</dbReference>
<dbReference type="InterPro" id="IPR023828">
    <property type="entry name" value="Peptidase_S8_Ser-AS"/>
</dbReference>
<dbReference type="GO" id="GO:0016020">
    <property type="term" value="C:membrane"/>
    <property type="evidence" value="ECO:0007669"/>
    <property type="project" value="InterPro"/>
</dbReference>
<keyword evidence="16" id="KW-1185">Reference proteome</keyword>
<organism evidence="15 16">
    <name type="scientific">Orbilia javanica</name>
    <dbReference type="NCBI Taxonomy" id="47235"/>
    <lineage>
        <taxon>Eukaryota</taxon>
        <taxon>Fungi</taxon>
        <taxon>Dikarya</taxon>
        <taxon>Ascomycota</taxon>
        <taxon>Pezizomycotina</taxon>
        <taxon>Orbiliomycetes</taxon>
        <taxon>Orbiliales</taxon>
        <taxon>Orbiliaceae</taxon>
        <taxon>Orbilia</taxon>
    </lineage>
</organism>
<keyword evidence="4 9" id="KW-0645">Protease</keyword>
<feature type="active site" description="Charge relay system" evidence="8 9">
    <location>
        <position position="151"/>
    </location>
</feature>
<dbReference type="CDD" id="cd07489">
    <property type="entry name" value="Peptidases_S8_5"/>
    <property type="match status" value="1"/>
</dbReference>
<evidence type="ECO:0000256" key="3">
    <source>
        <dbReference type="ARBA" id="ARBA00022525"/>
    </source>
</evidence>
<dbReference type="PROSITE" id="PS00138">
    <property type="entry name" value="SUBTILASE_SER"/>
    <property type="match status" value="1"/>
</dbReference>
<keyword evidence="6 9" id="KW-0378">Hydrolase</keyword>
<comment type="caution">
    <text evidence="15">The sequence shown here is derived from an EMBL/GenBank/DDBJ whole genome shotgun (WGS) entry which is preliminary data.</text>
</comment>
<evidence type="ECO:0000256" key="4">
    <source>
        <dbReference type="ARBA" id="ARBA00022670"/>
    </source>
</evidence>
<dbReference type="Gene3D" id="3.40.50.200">
    <property type="entry name" value="Peptidase S8/S53 domain"/>
    <property type="match status" value="1"/>
</dbReference>
<sequence>MHLKTFLTFVGLLSPALAQRIVPGAYIAEIKGTNTNGFLNKARTNGVKIHHRMTLNQETSIFNGVSFDLEDDTPENRAKINSWGEVVELSPVRLYDAAAPIAEHVTRDVTRLISKRAGGPLDNYPPHIQGGVDRLHAEGLSGKGIKIAVIDTGIDYTHPSLGGKFGPGNKVAFGTDLVGDRYNGQNTPVPKDDPIDCAGHGTHVAGIIAGVDKDFIGVAPEVTLGAYKVFGCPSVSVGNDVLISAFLQAQADGADLITASIGGPSGWTEDPWAKVVTRIVDAGTPCSIAAGNEGAEGLFYASGAADAVGAICVGSVNNINSPVVLTAAKFSSGDIKDKAFGYTPGTGKFGSESFELAIPIVNGQVTDACDGLPADMGDLKNKLVLIRRGTCTFEAKAAAAAAKGALNIMLVNNVPGVVAVKVETPGVRLGMVTPETGAEWLKIVSEKGTVSVAFNSAAAPIIGAVPNPLSGGTMSVFSSWGPTNEMYQRPHISAPGGNILSTYPVKLGGYAVLSGTSMATPYIAGVIGLYLEKAKAEGRKVTPAELRVGLTTTGRPLVFNDGSKNSTFLAPVAQQGAGMVDAYKFLHSKTSVDTELLEFNDTQHFRESMSFKITNNGDKQATYKLTEISGATAYALKEGSTLTQAFPPTMLESYADVKIVPDVLNIKPGQSKRVVVRLTRPAGLDAARLPVYGGWINIASNGVDRLRIPYMGVATAMKKATVTNFEENFPVLRNYKSETAPANSTVGFRPILDWALALGSAVVRVDVVSVSNAEANDVPVFTDNTIGSLPGFPRYWVPRTPANPDDDEINRVAFTGRIVKQEGDPSIKVAAGTYKLVYRALKMTGRKHSGRDYERWESPNFVWSF</sequence>
<keyword evidence="7 9" id="KW-0720">Serine protease</keyword>
<dbReference type="InterPro" id="IPR010435">
    <property type="entry name" value="C5a/SBT2-like_Fn3"/>
</dbReference>
<dbReference type="SUPFAM" id="SSF52743">
    <property type="entry name" value="Subtilisin-like"/>
    <property type="match status" value="1"/>
</dbReference>
<dbReference type="Pfam" id="PF06280">
    <property type="entry name" value="fn3_5"/>
    <property type="match status" value="1"/>
</dbReference>
<evidence type="ECO:0000256" key="9">
    <source>
        <dbReference type="PROSITE-ProRule" id="PRU01240"/>
    </source>
</evidence>
<evidence type="ECO:0000256" key="6">
    <source>
        <dbReference type="ARBA" id="ARBA00022801"/>
    </source>
</evidence>
<keyword evidence="5 11" id="KW-0732">Signal</keyword>
<evidence type="ECO:0000256" key="10">
    <source>
        <dbReference type="RuleBase" id="RU003355"/>
    </source>
</evidence>
<dbReference type="InterPro" id="IPR034187">
    <property type="entry name" value="Peptidases_S8_5"/>
</dbReference>
<dbReference type="InterPro" id="IPR022398">
    <property type="entry name" value="Peptidase_S8_His-AS"/>
</dbReference>
<evidence type="ECO:0000256" key="2">
    <source>
        <dbReference type="ARBA" id="ARBA00022512"/>
    </source>
</evidence>
<dbReference type="PANTHER" id="PTHR43806">
    <property type="entry name" value="PEPTIDASE S8"/>
    <property type="match status" value="1"/>
</dbReference>
<evidence type="ECO:0000259" key="13">
    <source>
        <dbReference type="Pfam" id="PF02225"/>
    </source>
</evidence>
<name>A0AAN8N601_9PEZI</name>
<dbReference type="Pfam" id="PF02225">
    <property type="entry name" value="PA"/>
    <property type="match status" value="1"/>
</dbReference>